<accession>A0A396H1K7</accession>
<reference evidence="1" key="1">
    <citation type="journal article" date="2018" name="Nat. Plants">
        <title>Whole-genome landscape of Medicago truncatula symbiotic genes.</title>
        <authorList>
            <person name="Pecrix Y."/>
            <person name="Gamas P."/>
            <person name="Carrere S."/>
        </authorList>
    </citation>
    <scope>NUCLEOTIDE SEQUENCE</scope>
    <source>
        <tissue evidence="1">Leaves</tissue>
    </source>
</reference>
<organism evidence="1">
    <name type="scientific">Medicago truncatula</name>
    <name type="common">Barrel medic</name>
    <name type="synonym">Medicago tribuloides</name>
    <dbReference type="NCBI Taxonomy" id="3880"/>
    <lineage>
        <taxon>Eukaryota</taxon>
        <taxon>Viridiplantae</taxon>
        <taxon>Streptophyta</taxon>
        <taxon>Embryophyta</taxon>
        <taxon>Tracheophyta</taxon>
        <taxon>Spermatophyta</taxon>
        <taxon>Magnoliopsida</taxon>
        <taxon>eudicotyledons</taxon>
        <taxon>Gunneridae</taxon>
        <taxon>Pentapetalae</taxon>
        <taxon>rosids</taxon>
        <taxon>fabids</taxon>
        <taxon>Fabales</taxon>
        <taxon>Fabaceae</taxon>
        <taxon>Papilionoideae</taxon>
        <taxon>50 kb inversion clade</taxon>
        <taxon>NPAAA clade</taxon>
        <taxon>Hologalegina</taxon>
        <taxon>IRL clade</taxon>
        <taxon>Trifolieae</taxon>
        <taxon>Medicago</taxon>
    </lineage>
</organism>
<dbReference type="Gramene" id="rna39958">
    <property type="protein sequence ID" value="RHN45584.1"/>
    <property type="gene ID" value="gene39958"/>
</dbReference>
<evidence type="ECO:0000313" key="1">
    <source>
        <dbReference type="EMBL" id="RHN45584.1"/>
    </source>
</evidence>
<protein>
    <recommendedName>
        <fullName evidence="2">LCR-like protein</fullName>
    </recommendedName>
</protein>
<proteinExistence type="predicted"/>
<dbReference type="EMBL" id="PSQE01000007">
    <property type="protein sequence ID" value="RHN45584.1"/>
    <property type="molecule type" value="Genomic_DNA"/>
</dbReference>
<comment type="caution">
    <text evidence="1">The sequence shown here is derived from an EMBL/GenBank/DDBJ whole genome shotgun (WGS) entry which is preliminary data.</text>
</comment>
<evidence type="ECO:0008006" key="2">
    <source>
        <dbReference type="Google" id="ProtNLM"/>
    </source>
</evidence>
<gene>
    <name evidence="1" type="ORF">MtrunA17_Chr7g0232931</name>
</gene>
<dbReference type="AlphaFoldDB" id="A0A396H1K7"/>
<sequence length="77" mass="8207">MASRYNQLFLLCIVCIALVSVAAANQDPAGYSCGEKERKCGNGGQGVCHKMCIAQGFVRGGDCIKEDACCCRNNLKT</sequence>
<name>A0A396H1K7_MEDTR</name>
<dbReference type="Proteomes" id="UP000265566">
    <property type="component" value="Chromosome 7"/>
</dbReference>